<dbReference type="AlphaFoldDB" id="S8AJ20"/>
<sequence>MLLSPTSGALCVFLSLPAFSSALFQMAFNEHFLDADHQPKYINYPEATPNECYEIPQTPSNFIQYIIMRISDPTNPPNGIAFYKSRAPNGSGPHCTFRHLETITRYYPQANSQQWFSTKSSSGLTHFKILRNDYSHEWDLVEDQHLQPGGMLYRIYLNRHDWTKIEAAVERKDLDYDWTGWVEEDDDDDDDDDQEWYPDDYYYHGAGMNPANPETVFRVPPVEGEEDELEKASVDTAAYTDENKSAGEDEMNTLADIWSNFGIDDPGEDDLDDENAMLEDDIDNEDYDDEYYDEYGEEQKKTENDPNKLTYWEKLEKLRPQHFVALENERARRRNQDIQRGIYTPIPENRRDRPLEELYGYGYYIDPKQEFAALKKEWAEDKFSDWKEENGVDENVTADNLTPEQKKSFVLYLQAGGPPDYYTKLYLQPIFAMEQAALLRFLAINRPVIRVDNLNSEDRQALITKLPPGGADQVEEESPFPG</sequence>
<evidence type="ECO:0000256" key="1">
    <source>
        <dbReference type="SAM" id="SignalP"/>
    </source>
</evidence>
<protein>
    <submittedName>
        <fullName evidence="2">Uncharacterized protein</fullName>
    </submittedName>
</protein>
<feature type="signal peptide" evidence="1">
    <location>
        <begin position="1"/>
        <end position="22"/>
    </location>
</feature>
<keyword evidence="3" id="KW-1185">Reference proteome</keyword>
<reference evidence="2 3" key="1">
    <citation type="journal article" date="2013" name="PLoS Genet.">
        <title>Genomic mechanisms accounting for the adaptation to parasitism in nematode-trapping fungi.</title>
        <authorList>
            <person name="Meerupati T."/>
            <person name="Andersson K.M."/>
            <person name="Friman E."/>
            <person name="Kumar D."/>
            <person name="Tunlid A."/>
            <person name="Ahren D."/>
        </authorList>
    </citation>
    <scope>NUCLEOTIDE SEQUENCE [LARGE SCALE GENOMIC DNA]</scope>
    <source>
        <strain evidence="2 3">CBS 200.50</strain>
    </source>
</reference>
<keyword evidence="1" id="KW-0732">Signal</keyword>
<dbReference type="Proteomes" id="UP000015100">
    <property type="component" value="Unassembled WGS sequence"/>
</dbReference>
<dbReference type="OrthoDB" id="10605311at2759"/>
<organism evidence="2 3">
    <name type="scientific">Dactylellina haptotyla (strain CBS 200.50)</name>
    <name type="common">Nematode-trapping fungus</name>
    <name type="synonym">Monacrosporium haptotylum</name>
    <dbReference type="NCBI Taxonomy" id="1284197"/>
    <lineage>
        <taxon>Eukaryota</taxon>
        <taxon>Fungi</taxon>
        <taxon>Dikarya</taxon>
        <taxon>Ascomycota</taxon>
        <taxon>Pezizomycotina</taxon>
        <taxon>Orbiliomycetes</taxon>
        <taxon>Orbiliales</taxon>
        <taxon>Orbiliaceae</taxon>
        <taxon>Dactylellina</taxon>
    </lineage>
</organism>
<name>S8AJ20_DACHA</name>
<gene>
    <name evidence="2" type="ORF">H072_4984</name>
</gene>
<proteinExistence type="predicted"/>
<reference evidence="3" key="2">
    <citation type="submission" date="2013-04" db="EMBL/GenBank/DDBJ databases">
        <title>Genomic mechanisms accounting for the adaptation to parasitism in nematode-trapping fungi.</title>
        <authorList>
            <person name="Ahren D.G."/>
        </authorList>
    </citation>
    <scope>NUCLEOTIDE SEQUENCE [LARGE SCALE GENOMIC DNA]</scope>
    <source>
        <strain evidence="3">CBS 200.50</strain>
    </source>
</reference>
<evidence type="ECO:0000313" key="3">
    <source>
        <dbReference type="Proteomes" id="UP000015100"/>
    </source>
</evidence>
<comment type="caution">
    <text evidence="2">The sequence shown here is derived from an EMBL/GenBank/DDBJ whole genome shotgun (WGS) entry which is preliminary data.</text>
</comment>
<dbReference type="HOGENOM" id="CLU_616797_0_0_1"/>
<accession>S8AJ20</accession>
<dbReference type="EMBL" id="AQGS01000256">
    <property type="protein sequence ID" value="EPS41151.1"/>
    <property type="molecule type" value="Genomic_DNA"/>
</dbReference>
<evidence type="ECO:0000313" key="2">
    <source>
        <dbReference type="EMBL" id="EPS41151.1"/>
    </source>
</evidence>
<feature type="chain" id="PRO_5004560549" evidence="1">
    <location>
        <begin position="23"/>
        <end position="482"/>
    </location>
</feature>